<comment type="caution">
    <text evidence="1">The sequence shown here is derived from an EMBL/GenBank/DDBJ whole genome shotgun (WGS) entry which is preliminary data.</text>
</comment>
<gene>
    <name evidence="1" type="ORF">DSOL_2836</name>
</gene>
<accession>A0A1Q8QUB8</accession>
<dbReference type="Proteomes" id="UP000186102">
    <property type="component" value="Unassembled WGS sequence"/>
</dbReference>
<dbReference type="AlphaFoldDB" id="A0A1Q8QUB8"/>
<organism evidence="1 2">
    <name type="scientific">Desulfosporosinus metallidurans</name>
    <dbReference type="NCBI Taxonomy" id="1888891"/>
    <lineage>
        <taxon>Bacteria</taxon>
        <taxon>Bacillati</taxon>
        <taxon>Bacillota</taxon>
        <taxon>Clostridia</taxon>
        <taxon>Eubacteriales</taxon>
        <taxon>Desulfitobacteriaceae</taxon>
        <taxon>Desulfosporosinus</taxon>
    </lineage>
</organism>
<keyword evidence="2" id="KW-1185">Reference proteome</keyword>
<protein>
    <submittedName>
        <fullName evidence="1">Uncharacterized protein</fullName>
    </submittedName>
</protein>
<evidence type="ECO:0000313" key="2">
    <source>
        <dbReference type="Proteomes" id="UP000186102"/>
    </source>
</evidence>
<dbReference type="STRING" id="1888891.DSOL_2836"/>
<reference evidence="1 2" key="1">
    <citation type="submission" date="2016-09" db="EMBL/GenBank/DDBJ databases">
        <title>Complete genome of Desulfosporosinus sp. OL.</title>
        <authorList>
            <person name="Mardanov A."/>
            <person name="Beletsky A."/>
            <person name="Panova A."/>
            <person name="Karnachuk O."/>
            <person name="Ravin N."/>
        </authorList>
    </citation>
    <scope>NUCLEOTIDE SEQUENCE [LARGE SCALE GENOMIC DNA]</scope>
    <source>
        <strain evidence="1 2">OL</strain>
    </source>
</reference>
<sequence length="37" mass="4343">MLYNSVTREALLLLTQESFVAVDKIVPKFEEDSWRTL</sequence>
<dbReference type="EMBL" id="MLBF01000021">
    <property type="protein sequence ID" value="OLN30949.1"/>
    <property type="molecule type" value="Genomic_DNA"/>
</dbReference>
<proteinExistence type="predicted"/>
<name>A0A1Q8QUB8_9FIRM</name>
<evidence type="ECO:0000313" key="1">
    <source>
        <dbReference type="EMBL" id="OLN30949.1"/>
    </source>
</evidence>